<dbReference type="Proteomes" id="UP000265520">
    <property type="component" value="Unassembled WGS sequence"/>
</dbReference>
<keyword evidence="2" id="KW-1185">Reference proteome</keyword>
<protein>
    <submittedName>
        <fullName evidence="1">Uncharacterized protein</fullName>
    </submittedName>
</protein>
<evidence type="ECO:0000313" key="1">
    <source>
        <dbReference type="EMBL" id="MCI51314.1"/>
    </source>
</evidence>
<accession>A0A392SSX5</accession>
<reference evidence="1 2" key="1">
    <citation type="journal article" date="2018" name="Front. Plant Sci.">
        <title>Red Clover (Trifolium pratense) and Zigzag Clover (T. medium) - A Picture of Genomic Similarities and Differences.</title>
        <authorList>
            <person name="Dluhosova J."/>
            <person name="Istvanek J."/>
            <person name="Nedelnik J."/>
            <person name="Repkova J."/>
        </authorList>
    </citation>
    <scope>NUCLEOTIDE SEQUENCE [LARGE SCALE GENOMIC DNA]</scope>
    <source>
        <strain evidence="2">cv. 10/8</strain>
        <tissue evidence="1">Leaf</tissue>
    </source>
</reference>
<evidence type="ECO:0000313" key="2">
    <source>
        <dbReference type="Proteomes" id="UP000265520"/>
    </source>
</evidence>
<dbReference type="EMBL" id="LXQA010430061">
    <property type="protein sequence ID" value="MCI51314.1"/>
    <property type="molecule type" value="Genomic_DNA"/>
</dbReference>
<sequence length="47" mass="5240">VCADHVEALEGGTIGRAELIMLKVELMVELSWPKLKVKLMVELSWAC</sequence>
<proteinExistence type="predicted"/>
<dbReference type="AlphaFoldDB" id="A0A392SSX5"/>
<name>A0A392SSX5_9FABA</name>
<feature type="non-terminal residue" evidence="1">
    <location>
        <position position="1"/>
    </location>
</feature>
<organism evidence="1 2">
    <name type="scientific">Trifolium medium</name>
    <dbReference type="NCBI Taxonomy" id="97028"/>
    <lineage>
        <taxon>Eukaryota</taxon>
        <taxon>Viridiplantae</taxon>
        <taxon>Streptophyta</taxon>
        <taxon>Embryophyta</taxon>
        <taxon>Tracheophyta</taxon>
        <taxon>Spermatophyta</taxon>
        <taxon>Magnoliopsida</taxon>
        <taxon>eudicotyledons</taxon>
        <taxon>Gunneridae</taxon>
        <taxon>Pentapetalae</taxon>
        <taxon>rosids</taxon>
        <taxon>fabids</taxon>
        <taxon>Fabales</taxon>
        <taxon>Fabaceae</taxon>
        <taxon>Papilionoideae</taxon>
        <taxon>50 kb inversion clade</taxon>
        <taxon>NPAAA clade</taxon>
        <taxon>Hologalegina</taxon>
        <taxon>IRL clade</taxon>
        <taxon>Trifolieae</taxon>
        <taxon>Trifolium</taxon>
    </lineage>
</organism>
<comment type="caution">
    <text evidence="1">The sequence shown here is derived from an EMBL/GenBank/DDBJ whole genome shotgun (WGS) entry which is preliminary data.</text>
</comment>